<organism evidence="4 5">
    <name type="scientific">Colocasia esculenta</name>
    <name type="common">Wild taro</name>
    <name type="synonym">Arum esculentum</name>
    <dbReference type="NCBI Taxonomy" id="4460"/>
    <lineage>
        <taxon>Eukaryota</taxon>
        <taxon>Viridiplantae</taxon>
        <taxon>Streptophyta</taxon>
        <taxon>Embryophyta</taxon>
        <taxon>Tracheophyta</taxon>
        <taxon>Spermatophyta</taxon>
        <taxon>Magnoliopsida</taxon>
        <taxon>Liliopsida</taxon>
        <taxon>Araceae</taxon>
        <taxon>Aroideae</taxon>
        <taxon>Colocasieae</taxon>
        <taxon>Colocasia</taxon>
    </lineage>
</organism>
<feature type="domain" description="F-box" evidence="3">
    <location>
        <begin position="31"/>
        <end position="71"/>
    </location>
</feature>
<dbReference type="OrthoDB" id="45365at2759"/>
<evidence type="ECO:0000259" key="3">
    <source>
        <dbReference type="SMART" id="SM00256"/>
    </source>
</evidence>
<dbReference type="InterPro" id="IPR001810">
    <property type="entry name" value="F-box_dom"/>
</dbReference>
<dbReference type="Proteomes" id="UP000652761">
    <property type="component" value="Unassembled WGS sequence"/>
</dbReference>
<evidence type="ECO:0000313" key="4">
    <source>
        <dbReference type="EMBL" id="MQL84517.1"/>
    </source>
</evidence>
<dbReference type="Pfam" id="PF01344">
    <property type="entry name" value="Kelch_1"/>
    <property type="match status" value="1"/>
</dbReference>
<dbReference type="Pfam" id="PF00646">
    <property type="entry name" value="F-box"/>
    <property type="match status" value="1"/>
</dbReference>
<sequence>MAIPSGEEPAEASSEASMVAADDAGQLIPGLPDEVAEYCLLRLPFPYSSLARSVSSSWKRAISSPAFPLAKKTLSLSLPYLFVFSFHRSTLQLQWHAFDPRARRWFSLPPMPLGAGAPLCPPAFACVAVPRRGELFVLGGMRSDTQAPLQTLLSYRAATNSWAVAAPMPTPRSFSVAGCIDGKIFALGGYASGDDATRTVECYDPASDQWATAAGMRWGMTRYDAAVVGGRLYVTEGWTWPFSFSPRGGVYDPGADSWEDMASGMKEGWTGASVVLGGRLFVVSEYGDFRLKVYDEVRDSWECVGGGGVPMDVQRPFTVAGVEGRIYVVSCGLTIGVGTLSHGDDGGKKAAGWWVEWEVVKGEEEFADLAPCNSLVLYA</sequence>
<dbReference type="Gene3D" id="2.120.10.80">
    <property type="entry name" value="Kelch-type beta propeller"/>
    <property type="match status" value="1"/>
</dbReference>
<dbReference type="PANTHER" id="PTHR46344">
    <property type="entry name" value="OS02G0202900 PROTEIN"/>
    <property type="match status" value="1"/>
</dbReference>
<protein>
    <recommendedName>
        <fullName evidence="3">F-box domain-containing protein</fullName>
    </recommendedName>
</protein>
<accession>A0A843UQ43</accession>
<dbReference type="InterPro" id="IPR015915">
    <property type="entry name" value="Kelch-typ_b-propeller"/>
</dbReference>
<evidence type="ECO:0000313" key="5">
    <source>
        <dbReference type="Proteomes" id="UP000652761"/>
    </source>
</evidence>
<reference evidence="4" key="1">
    <citation type="submission" date="2017-07" db="EMBL/GenBank/DDBJ databases">
        <title>Taro Niue Genome Assembly and Annotation.</title>
        <authorList>
            <person name="Atibalentja N."/>
            <person name="Keating K."/>
            <person name="Fields C.J."/>
        </authorList>
    </citation>
    <scope>NUCLEOTIDE SEQUENCE</scope>
    <source>
        <strain evidence="4">Niue_2</strain>
        <tissue evidence="4">Leaf</tissue>
    </source>
</reference>
<dbReference type="EMBL" id="NMUH01000766">
    <property type="protein sequence ID" value="MQL84517.1"/>
    <property type="molecule type" value="Genomic_DNA"/>
</dbReference>
<name>A0A843UQ43_COLES</name>
<dbReference type="PANTHER" id="PTHR46344:SF4">
    <property type="entry name" value="OS07G0153400 PROTEIN"/>
    <property type="match status" value="1"/>
</dbReference>
<dbReference type="SUPFAM" id="SSF81383">
    <property type="entry name" value="F-box domain"/>
    <property type="match status" value="1"/>
</dbReference>
<dbReference type="AlphaFoldDB" id="A0A843UQ43"/>
<keyword evidence="2" id="KW-0677">Repeat</keyword>
<comment type="caution">
    <text evidence="4">The sequence shown here is derived from an EMBL/GenBank/DDBJ whole genome shotgun (WGS) entry which is preliminary data.</text>
</comment>
<dbReference type="SMART" id="SM00256">
    <property type="entry name" value="FBOX"/>
    <property type="match status" value="1"/>
</dbReference>
<evidence type="ECO:0000256" key="1">
    <source>
        <dbReference type="ARBA" id="ARBA00022441"/>
    </source>
</evidence>
<dbReference type="InterPro" id="IPR036047">
    <property type="entry name" value="F-box-like_dom_sf"/>
</dbReference>
<evidence type="ECO:0000256" key="2">
    <source>
        <dbReference type="ARBA" id="ARBA00022737"/>
    </source>
</evidence>
<dbReference type="InterPro" id="IPR006652">
    <property type="entry name" value="Kelch_1"/>
</dbReference>
<keyword evidence="5" id="KW-1185">Reference proteome</keyword>
<proteinExistence type="predicted"/>
<keyword evidence="1" id="KW-0880">Kelch repeat</keyword>
<dbReference type="SMART" id="SM00612">
    <property type="entry name" value="Kelch"/>
    <property type="match status" value="2"/>
</dbReference>
<gene>
    <name evidence="4" type="ORF">Taro_017017</name>
</gene>
<dbReference type="SUPFAM" id="SSF117281">
    <property type="entry name" value="Kelch motif"/>
    <property type="match status" value="1"/>
</dbReference>